<evidence type="ECO:0000313" key="2">
    <source>
        <dbReference type="EMBL" id="QEX20595.1"/>
    </source>
</evidence>
<gene>
    <name evidence="2" type="ORF">FRZ61_05120</name>
</gene>
<dbReference type="Pfam" id="PF00702">
    <property type="entry name" value="Hydrolase"/>
    <property type="match status" value="1"/>
</dbReference>
<keyword evidence="3" id="KW-1185">Reference proteome</keyword>
<sequence>MRGPRVAAIFRAMTTPDTNAPNQAETAPQARPGEASGFEHIDTWIFDLDNTLYPASCRLFDQVERLIGAYVARHLKVDAAEAYRLQKLYFREYGTTMNGLMLRHGVDPHDFLDFVHEIDLSPVLPSPALAAALAGLPGRKLIYTNGSVAHAERVMDRLGVREHFFDVFDIVAGNFVPKPQAPSYRALIERHGIEPRRAALFEDLPQNLEPAAAMGMVTVLVRTDSPWAQAGSDGDHIHHVTDDLAGWLAGMLERLPPR</sequence>
<dbReference type="InterPro" id="IPR006439">
    <property type="entry name" value="HAD-SF_hydro_IA"/>
</dbReference>
<name>A0A5J6MV26_9PROT</name>
<dbReference type="AlphaFoldDB" id="A0A5J6MV26"/>
<dbReference type="InterPro" id="IPR036412">
    <property type="entry name" value="HAD-like_sf"/>
</dbReference>
<evidence type="ECO:0000313" key="3">
    <source>
        <dbReference type="Proteomes" id="UP000325797"/>
    </source>
</evidence>
<dbReference type="SFLD" id="SFLDG01132">
    <property type="entry name" value="C1.5.3:_5'-Nucleotidase_Like"/>
    <property type="match status" value="1"/>
</dbReference>
<organism evidence="2 3">
    <name type="scientific">Hypericibacter adhaerens</name>
    <dbReference type="NCBI Taxonomy" id="2602016"/>
    <lineage>
        <taxon>Bacteria</taxon>
        <taxon>Pseudomonadati</taxon>
        <taxon>Pseudomonadota</taxon>
        <taxon>Alphaproteobacteria</taxon>
        <taxon>Rhodospirillales</taxon>
        <taxon>Dongiaceae</taxon>
        <taxon>Hypericibacter</taxon>
    </lineage>
</organism>
<protein>
    <submittedName>
        <fullName evidence="2">Pyrimidine 5'-nucleotidase</fullName>
    </submittedName>
</protein>
<proteinExistence type="predicted"/>
<feature type="region of interest" description="Disordered" evidence="1">
    <location>
        <begin position="13"/>
        <end position="33"/>
    </location>
</feature>
<dbReference type="InterPro" id="IPR010237">
    <property type="entry name" value="Pyr-5-nucltdase"/>
</dbReference>
<evidence type="ECO:0000256" key="1">
    <source>
        <dbReference type="SAM" id="MobiDB-lite"/>
    </source>
</evidence>
<dbReference type="Gene3D" id="3.40.50.1000">
    <property type="entry name" value="HAD superfamily/HAD-like"/>
    <property type="match status" value="1"/>
</dbReference>
<dbReference type="NCBIfam" id="TIGR01509">
    <property type="entry name" value="HAD-SF-IA-v3"/>
    <property type="match status" value="1"/>
</dbReference>
<reference evidence="2 3" key="1">
    <citation type="submission" date="2019-08" db="EMBL/GenBank/DDBJ databases">
        <title>Hyperibacter terrae gen. nov., sp. nov. and Hyperibacter viscosus sp. nov., two new members in the family Rhodospirillaceae isolated from the rhizosphere of Hypericum perforatum.</title>
        <authorList>
            <person name="Noviana Z."/>
        </authorList>
    </citation>
    <scope>NUCLEOTIDE SEQUENCE [LARGE SCALE GENOMIC DNA]</scope>
    <source>
        <strain evidence="2 3">R5959</strain>
    </source>
</reference>
<dbReference type="Gene3D" id="1.10.150.450">
    <property type="match status" value="1"/>
</dbReference>
<dbReference type="KEGG" id="hadh:FRZ61_05120"/>
<feature type="compositionally biased region" description="Polar residues" evidence="1">
    <location>
        <begin position="15"/>
        <end position="26"/>
    </location>
</feature>
<dbReference type="SFLD" id="SFLDS00003">
    <property type="entry name" value="Haloacid_Dehalogenase"/>
    <property type="match status" value="1"/>
</dbReference>
<dbReference type="EMBL" id="CP042582">
    <property type="protein sequence ID" value="QEX20595.1"/>
    <property type="molecule type" value="Genomic_DNA"/>
</dbReference>
<dbReference type="InterPro" id="IPR023214">
    <property type="entry name" value="HAD_sf"/>
</dbReference>
<dbReference type="SFLD" id="SFLDG01129">
    <property type="entry name" value="C1.5:_HAD__Beta-PGM__Phosphata"/>
    <property type="match status" value="1"/>
</dbReference>
<dbReference type="PANTHER" id="PTHR12725">
    <property type="entry name" value="HALOACID DEHALOGENASE-LIKE HYDROLASE"/>
    <property type="match status" value="1"/>
</dbReference>
<dbReference type="NCBIfam" id="TIGR01993">
    <property type="entry name" value="Pyr-5-nucltdase"/>
    <property type="match status" value="1"/>
</dbReference>
<dbReference type="PANTHER" id="PTHR12725:SF117">
    <property type="entry name" value="HALOACID DEHALOGENASE-LIKE HYDROLASE"/>
    <property type="match status" value="1"/>
</dbReference>
<accession>A0A5J6MV26</accession>
<dbReference type="SUPFAM" id="SSF56784">
    <property type="entry name" value="HAD-like"/>
    <property type="match status" value="1"/>
</dbReference>
<dbReference type="Proteomes" id="UP000325797">
    <property type="component" value="Chromosome"/>
</dbReference>